<feature type="region of interest" description="Disordered" evidence="1">
    <location>
        <begin position="197"/>
        <end position="235"/>
    </location>
</feature>
<dbReference type="AlphaFoldDB" id="A0A564YK64"/>
<gene>
    <name evidence="2" type="ORF">WMSIL1_LOCUS7198</name>
</gene>
<sequence>MPSVERAALMSRVKQCTLNEQISSELIKGTIRPPPVSIMGTERAGHKLMPDEEVLKREIRDNKAVGVSENKTMAMSNPAQPFRKLPTYGYTGHAVISRNRYMITVPGPYESTPDPGHSTAFVLNTTFLEPFIYGLVVVGVDILIDKIESIQYDRGILNVNEFLIGAVSHRKELRLCLLHATNSLSKKDHKIEMPMLFKEEKEPEIKEEEPTQDESRKEKSIQVDADHKVQAGYGF</sequence>
<dbReference type="EMBL" id="CABIJS010000255">
    <property type="protein sequence ID" value="VUZ47661.1"/>
    <property type="molecule type" value="Genomic_DNA"/>
</dbReference>
<proteinExistence type="predicted"/>
<protein>
    <submittedName>
        <fullName evidence="2">Uncharacterized protein</fullName>
    </submittedName>
</protein>
<evidence type="ECO:0000313" key="2">
    <source>
        <dbReference type="EMBL" id="VUZ47661.1"/>
    </source>
</evidence>
<organism evidence="2 3">
    <name type="scientific">Hymenolepis diminuta</name>
    <name type="common">Rat tapeworm</name>
    <dbReference type="NCBI Taxonomy" id="6216"/>
    <lineage>
        <taxon>Eukaryota</taxon>
        <taxon>Metazoa</taxon>
        <taxon>Spiralia</taxon>
        <taxon>Lophotrochozoa</taxon>
        <taxon>Platyhelminthes</taxon>
        <taxon>Cestoda</taxon>
        <taxon>Eucestoda</taxon>
        <taxon>Cyclophyllidea</taxon>
        <taxon>Hymenolepididae</taxon>
        <taxon>Hymenolepis</taxon>
    </lineage>
</organism>
<feature type="compositionally biased region" description="Basic and acidic residues" evidence="1">
    <location>
        <begin position="213"/>
        <end position="229"/>
    </location>
</feature>
<name>A0A564YK64_HYMDI</name>
<reference evidence="2 3" key="1">
    <citation type="submission" date="2019-07" db="EMBL/GenBank/DDBJ databases">
        <authorList>
            <person name="Jastrzebski P J."/>
            <person name="Paukszto L."/>
            <person name="Jastrzebski P J."/>
        </authorList>
    </citation>
    <scope>NUCLEOTIDE SEQUENCE [LARGE SCALE GENOMIC DNA]</scope>
    <source>
        <strain evidence="2 3">WMS-il1</strain>
    </source>
</reference>
<accession>A0A564YK64</accession>
<keyword evidence="3" id="KW-1185">Reference proteome</keyword>
<evidence type="ECO:0000313" key="3">
    <source>
        <dbReference type="Proteomes" id="UP000321570"/>
    </source>
</evidence>
<dbReference type="Proteomes" id="UP000321570">
    <property type="component" value="Unassembled WGS sequence"/>
</dbReference>
<evidence type="ECO:0000256" key="1">
    <source>
        <dbReference type="SAM" id="MobiDB-lite"/>
    </source>
</evidence>